<protein>
    <recommendedName>
        <fullName evidence="4">Beta-amylase</fullName>
        <ecNumber evidence="4">3.2.1.2</ecNumber>
    </recommendedName>
</protein>
<sequence length="226" mass="24743">MEISVIGSSQVNVGRIIDFGYCSFSRNSNIKLFNSRNYNNSKACSSNLGRNQTLVCPSRSTVGFCLKASASAQNQAVVSEESSNIAEPIESTKLYVGLPLDTISKSNKINHARAIAAGLKALKLLGVEGVELPLYWGIVENEAMGEYNWTGYLAIIEIVRKLGLKLHLSVCFHASEEAKVLLPQWVSRIDGKTPLEVYASFFENLKSSLSPFMGSTITVSSFFFVE</sequence>
<dbReference type="EC" id="3.2.1.2" evidence="4"/>
<keyword evidence="4" id="KW-0378">Hydrolase</keyword>
<dbReference type="PRINTS" id="PR00750">
    <property type="entry name" value="BETAAMYLASE"/>
</dbReference>
<keyword evidence="3 4" id="KW-0624">Polysaccharide degradation</keyword>
<dbReference type="GO" id="GO:0016161">
    <property type="term" value="F:beta-amylase activity"/>
    <property type="evidence" value="ECO:0007669"/>
    <property type="project" value="UniProtKB-EC"/>
</dbReference>
<keyword evidence="6" id="KW-1185">Reference proteome</keyword>
<dbReference type="PANTHER" id="PTHR31352:SF3">
    <property type="entry name" value="INACTIVE BETA-AMYLASE 9"/>
    <property type="match status" value="1"/>
</dbReference>
<name>A0A022QT83_ERYGU</name>
<dbReference type="PANTHER" id="PTHR31352">
    <property type="entry name" value="BETA-AMYLASE 1, CHLOROPLASTIC"/>
    <property type="match status" value="1"/>
</dbReference>
<keyword evidence="2 4" id="KW-0119">Carbohydrate metabolism</keyword>
<proteinExistence type="inferred from homology"/>
<organism evidence="5 6">
    <name type="scientific">Erythranthe guttata</name>
    <name type="common">Yellow monkey flower</name>
    <name type="synonym">Mimulus guttatus</name>
    <dbReference type="NCBI Taxonomy" id="4155"/>
    <lineage>
        <taxon>Eukaryota</taxon>
        <taxon>Viridiplantae</taxon>
        <taxon>Streptophyta</taxon>
        <taxon>Embryophyta</taxon>
        <taxon>Tracheophyta</taxon>
        <taxon>Spermatophyta</taxon>
        <taxon>Magnoliopsida</taxon>
        <taxon>eudicotyledons</taxon>
        <taxon>Gunneridae</taxon>
        <taxon>Pentapetalae</taxon>
        <taxon>asterids</taxon>
        <taxon>lamiids</taxon>
        <taxon>Lamiales</taxon>
        <taxon>Phrymaceae</taxon>
        <taxon>Erythranthe</taxon>
    </lineage>
</organism>
<evidence type="ECO:0000313" key="5">
    <source>
        <dbReference type="EMBL" id="EYU30498.1"/>
    </source>
</evidence>
<dbReference type="AlphaFoldDB" id="A0A022QT83"/>
<dbReference type="Pfam" id="PF01373">
    <property type="entry name" value="Glyco_hydro_14"/>
    <property type="match status" value="1"/>
</dbReference>
<reference evidence="5 6" key="1">
    <citation type="journal article" date="2013" name="Proc. Natl. Acad. Sci. U.S.A.">
        <title>Fine-scale variation in meiotic recombination in Mimulus inferred from population shotgun sequencing.</title>
        <authorList>
            <person name="Hellsten U."/>
            <person name="Wright K.M."/>
            <person name="Jenkins J."/>
            <person name="Shu S."/>
            <person name="Yuan Y."/>
            <person name="Wessler S.R."/>
            <person name="Schmutz J."/>
            <person name="Willis J.H."/>
            <person name="Rokhsar D.S."/>
        </authorList>
    </citation>
    <scope>NUCLEOTIDE SEQUENCE [LARGE SCALE GENOMIC DNA]</scope>
    <source>
        <strain evidence="6">cv. DUN x IM62</strain>
    </source>
</reference>
<dbReference type="EMBL" id="KI631042">
    <property type="protein sequence ID" value="EYU30498.1"/>
    <property type="molecule type" value="Genomic_DNA"/>
</dbReference>
<evidence type="ECO:0000256" key="1">
    <source>
        <dbReference type="ARBA" id="ARBA00005652"/>
    </source>
</evidence>
<comment type="similarity">
    <text evidence="1 4">Belongs to the glycosyl hydrolase 14 family.</text>
</comment>
<dbReference type="STRING" id="4155.A0A022QT83"/>
<evidence type="ECO:0000256" key="4">
    <source>
        <dbReference type="RuleBase" id="RU000509"/>
    </source>
</evidence>
<evidence type="ECO:0000256" key="2">
    <source>
        <dbReference type="ARBA" id="ARBA00023277"/>
    </source>
</evidence>
<accession>A0A022QT83</accession>
<comment type="catalytic activity">
    <reaction evidence="4">
        <text>Hydrolysis of (1-&gt;4)-alpha-D-glucosidic linkages in polysaccharides so as to remove successive maltose units from the non-reducing ends of the chains.</text>
        <dbReference type="EC" id="3.2.1.2"/>
    </reaction>
</comment>
<keyword evidence="4" id="KW-0326">Glycosidase</keyword>
<dbReference type="Proteomes" id="UP000030748">
    <property type="component" value="Unassembled WGS sequence"/>
</dbReference>
<evidence type="ECO:0000256" key="3">
    <source>
        <dbReference type="ARBA" id="ARBA00023326"/>
    </source>
</evidence>
<gene>
    <name evidence="5" type="ORF">MIMGU_mgv1a013237mg</name>
</gene>
<dbReference type="InterPro" id="IPR001554">
    <property type="entry name" value="Glyco_hydro_14"/>
</dbReference>
<dbReference type="InterPro" id="IPR017853">
    <property type="entry name" value="GH"/>
</dbReference>
<dbReference type="GO" id="GO:0000272">
    <property type="term" value="P:polysaccharide catabolic process"/>
    <property type="evidence" value="ECO:0007669"/>
    <property type="project" value="UniProtKB-KW"/>
</dbReference>
<evidence type="ECO:0000313" key="6">
    <source>
        <dbReference type="Proteomes" id="UP000030748"/>
    </source>
</evidence>
<dbReference type="SUPFAM" id="SSF51445">
    <property type="entry name" value="(Trans)glycosidases"/>
    <property type="match status" value="1"/>
</dbReference>
<dbReference type="Gene3D" id="3.20.20.80">
    <property type="entry name" value="Glycosidases"/>
    <property type="match status" value="1"/>
</dbReference>